<evidence type="ECO:0008006" key="12">
    <source>
        <dbReference type="Google" id="ProtNLM"/>
    </source>
</evidence>
<dbReference type="InterPro" id="IPR017441">
    <property type="entry name" value="Protein_kinase_ATP_BS"/>
</dbReference>
<evidence type="ECO:0000256" key="2">
    <source>
        <dbReference type="ARBA" id="ARBA00022475"/>
    </source>
</evidence>
<keyword evidence="11" id="KW-1185">Reference proteome</keyword>
<sequence>MSLTFLTLQSQEGISNGVIAGISVVGIVGSLLSAFFLFARICKRKKVEKVPFFPAASELQYRQHGQGHGSSLKETSESAALVSAASLGLMGLVGITVDKSVEFSYEDLATATDNFSLANKIGQGGFGSVYYAELRGEELISRLCCSQLVGKD</sequence>
<keyword evidence="8" id="KW-0547">Nucleotide-binding</keyword>
<proteinExistence type="predicted"/>
<evidence type="ECO:0000256" key="4">
    <source>
        <dbReference type="ARBA" id="ARBA00022729"/>
    </source>
</evidence>
<evidence type="ECO:0000256" key="6">
    <source>
        <dbReference type="ARBA" id="ARBA00023136"/>
    </source>
</evidence>
<evidence type="ECO:0000256" key="3">
    <source>
        <dbReference type="ARBA" id="ARBA00022692"/>
    </source>
</evidence>
<keyword evidence="2" id="KW-1003">Cell membrane</keyword>
<dbReference type="InterPro" id="IPR044812">
    <property type="entry name" value="CERK1/LYK3-like"/>
</dbReference>
<dbReference type="EMBL" id="CP126660">
    <property type="protein sequence ID" value="WKA01782.1"/>
    <property type="molecule type" value="Genomic_DNA"/>
</dbReference>
<reference evidence="10 11" key="1">
    <citation type="journal article" date="2023" name="Hortic Res">
        <title>The complete reference genome for grapevine (Vitis vinifera L.) genetics and breeding.</title>
        <authorList>
            <person name="Shi X."/>
            <person name="Cao S."/>
            <person name="Wang X."/>
            <person name="Huang S."/>
            <person name="Wang Y."/>
            <person name="Liu Z."/>
            <person name="Liu W."/>
            <person name="Leng X."/>
            <person name="Peng Y."/>
            <person name="Wang N."/>
            <person name="Wang Y."/>
            <person name="Ma Z."/>
            <person name="Xu X."/>
            <person name="Zhang F."/>
            <person name="Xue H."/>
            <person name="Zhong H."/>
            <person name="Wang Y."/>
            <person name="Zhang K."/>
            <person name="Velt A."/>
            <person name="Avia K."/>
            <person name="Holtgrawe D."/>
            <person name="Grimplet J."/>
            <person name="Matus J.T."/>
            <person name="Ware D."/>
            <person name="Wu X."/>
            <person name="Wang H."/>
            <person name="Liu C."/>
            <person name="Fang Y."/>
            <person name="Rustenholz C."/>
            <person name="Cheng Z."/>
            <person name="Xiao H."/>
            <person name="Zhou Y."/>
        </authorList>
    </citation>
    <scope>NUCLEOTIDE SEQUENCE [LARGE SCALE GENOMIC DNA]</scope>
    <source>
        <strain evidence="11">cv. Pinot noir / PN40024</strain>
        <tissue evidence="10">Leaf</tissue>
    </source>
</reference>
<keyword evidence="7" id="KW-1015">Disulfide bond</keyword>
<dbReference type="Proteomes" id="UP001227230">
    <property type="component" value="Chromosome 13"/>
</dbReference>
<evidence type="ECO:0000256" key="1">
    <source>
        <dbReference type="ARBA" id="ARBA00004162"/>
    </source>
</evidence>
<organism evidence="10 11">
    <name type="scientific">Vitis vinifera</name>
    <name type="common">Grape</name>
    <dbReference type="NCBI Taxonomy" id="29760"/>
    <lineage>
        <taxon>Eukaryota</taxon>
        <taxon>Viridiplantae</taxon>
        <taxon>Streptophyta</taxon>
        <taxon>Embryophyta</taxon>
        <taxon>Tracheophyta</taxon>
        <taxon>Spermatophyta</taxon>
        <taxon>Magnoliopsida</taxon>
        <taxon>eudicotyledons</taxon>
        <taxon>Gunneridae</taxon>
        <taxon>Pentapetalae</taxon>
        <taxon>rosids</taxon>
        <taxon>Vitales</taxon>
        <taxon>Vitaceae</taxon>
        <taxon>Viteae</taxon>
        <taxon>Vitis</taxon>
    </lineage>
</organism>
<keyword evidence="8" id="KW-0067">ATP-binding</keyword>
<evidence type="ECO:0000313" key="10">
    <source>
        <dbReference type="EMBL" id="WKA01782.1"/>
    </source>
</evidence>
<keyword evidence="3 9" id="KW-0812">Transmembrane</keyword>
<evidence type="ECO:0000256" key="9">
    <source>
        <dbReference type="SAM" id="Phobius"/>
    </source>
</evidence>
<dbReference type="PANTHER" id="PTHR46204:SF2">
    <property type="entry name" value="CHITIN ELICITOR RECEPTOR KINASE 1"/>
    <property type="match status" value="1"/>
</dbReference>
<evidence type="ECO:0000256" key="7">
    <source>
        <dbReference type="ARBA" id="ARBA00023157"/>
    </source>
</evidence>
<protein>
    <recommendedName>
        <fullName evidence="12">Protein kinase domain-containing protein</fullName>
    </recommendedName>
</protein>
<dbReference type="SUPFAM" id="SSF56112">
    <property type="entry name" value="Protein kinase-like (PK-like)"/>
    <property type="match status" value="1"/>
</dbReference>
<name>A0ABY9D333_VITVI</name>
<keyword evidence="5 9" id="KW-1133">Transmembrane helix</keyword>
<evidence type="ECO:0000256" key="5">
    <source>
        <dbReference type="ARBA" id="ARBA00022989"/>
    </source>
</evidence>
<feature type="binding site" evidence="8">
    <location>
        <position position="151"/>
    </location>
    <ligand>
        <name>ATP</name>
        <dbReference type="ChEBI" id="CHEBI:30616"/>
    </ligand>
</feature>
<keyword evidence="4" id="KW-0732">Signal</keyword>
<accession>A0ABY9D333</accession>
<evidence type="ECO:0000313" key="11">
    <source>
        <dbReference type="Proteomes" id="UP001227230"/>
    </source>
</evidence>
<gene>
    <name evidence="10" type="ORF">VitviT2T_020044</name>
</gene>
<feature type="transmembrane region" description="Helical" evidence="9">
    <location>
        <begin position="20"/>
        <end position="39"/>
    </location>
</feature>
<evidence type="ECO:0000256" key="8">
    <source>
        <dbReference type="PROSITE-ProRule" id="PRU10141"/>
    </source>
</evidence>
<keyword evidence="6 9" id="KW-0472">Membrane</keyword>
<dbReference type="PROSITE" id="PS00107">
    <property type="entry name" value="PROTEIN_KINASE_ATP"/>
    <property type="match status" value="1"/>
</dbReference>
<dbReference type="PANTHER" id="PTHR46204">
    <property type="entry name" value="CHITIN ELICITOR RECEPTOR KINASE 1-RELATED"/>
    <property type="match status" value="1"/>
</dbReference>
<comment type="subcellular location">
    <subcellularLocation>
        <location evidence="1">Cell membrane</location>
        <topology evidence="1">Single-pass membrane protein</topology>
    </subcellularLocation>
</comment>
<dbReference type="InterPro" id="IPR011009">
    <property type="entry name" value="Kinase-like_dom_sf"/>
</dbReference>
<dbReference type="Gene3D" id="3.30.200.20">
    <property type="entry name" value="Phosphorylase Kinase, domain 1"/>
    <property type="match status" value="1"/>
</dbReference>